<organism evidence="2 3">
    <name type="scientific">Marinobacterium marinum</name>
    <dbReference type="NCBI Taxonomy" id="2756129"/>
    <lineage>
        <taxon>Bacteria</taxon>
        <taxon>Pseudomonadati</taxon>
        <taxon>Pseudomonadota</taxon>
        <taxon>Gammaproteobacteria</taxon>
        <taxon>Oceanospirillales</taxon>
        <taxon>Oceanospirillaceae</taxon>
        <taxon>Marinobacterium</taxon>
    </lineage>
</organism>
<protein>
    <submittedName>
        <fullName evidence="2">GreA/GreB family elongation factor</fullName>
    </submittedName>
</protein>
<dbReference type="InterPro" id="IPR018151">
    <property type="entry name" value="TF_GreA/GreB_CS"/>
</dbReference>
<dbReference type="PROSITE" id="PS00830">
    <property type="entry name" value="GREAB_2"/>
    <property type="match status" value="1"/>
</dbReference>
<evidence type="ECO:0000313" key="3">
    <source>
        <dbReference type="Proteomes" id="UP000538931"/>
    </source>
</evidence>
<accession>A0A7W1WYF2</accession>
<dbReference type="InterPro" id="IPR036953">
    <property type="entry name" value="GreA/GreB_C_sf"/>
</dbReference>
<keyword evidence="3" id="KW-1185">Reference proteome</keyword>
<feature type="domain" description="Transcription elongation factor GreA/GreB C-terminal" evidence="1">
    <location>
        <begin position="51"/>
        <end position="123"/>
    </location>
</feature>
<proteinExistence type="predicted"/>
<dbReference type="Gene3D" id="3.10.50.30">
    <property type="entry name" value="Transcription elongation factor, GreA/GreB, C-terminal domain"/>
    <property type="match status" value="1"/>
</dbReference>
<dbReference type="AlphaFoldDB" id="A0A7W1WYF2"/>
<dbReference type="InterPro" id="IPR001437">
    <property type="entry name" value="Tscrpt_elong_fac_GreA/B_C"/>
</dbReference>
<comment type="caution">
    <text evidence="2">The sequence shown here is derived from an EMBL/GenBank/DDBJ whole genome shotgun (WGS) entry which is preliminary data.</text>
</comment>
<keyword evidence="2" id="KW-0251">Elongation factor</keyword>
<evidence type="ECO:0000313" key="2">
    <source>
        <dbReference type="EMBL" id="MBA4502433.1"/>
    </source>
</evidence>
<dbReference type="GO" id="GO:0003746">
    <property type="term" value="F:translation elongation factor activity"/>
    <property type="evidence" value="ECO:0007669"/>
    <property type="project" value="UniProtKB-KW"/>
</dbReference>
<dbReference type="RefSeq" id="WP_181739223.1">
    <property type="nucleotide sequence ID" value="NZ_JACEMT010000046.1"/>
</dbReference>
<name>A0A7W1WYF2_9GAMM</name>
<evidence type="ECO:0000259" key="1">
    <source>
        <dbReference type="Pfam" id="PF01272"/>
    </source>
</evidence>
<keyword evidence="2" id="KW-0648">Protein biosynthesis</keyword>
<dbReference type="EMBL" id="JACEMT010000046">
    <property type="protein sequence ID" value="MBA4502433.1"/>
    <property type="molecule type" value="Genomic_DNA"/>
</dbReference>
<reference evidence="2 3" key="1">
    <citation type="submission" date="2020-07" db="EMBL/GenBank/DDBJ databases">
        <title>Bacterium isolated from marien macroalgae.</title>
        <authorList>
            <person name="Zhu K."/>
            <person name="Lu D."/>
            <person name="Du Z."/>
        </authorList>
    </citation>
    <scope>NUCLEOTIDE SEQUENCE [LARGE SCALE GENOMIC DNA]</scope>
    <source>
        <strain evidence="2 3">3-1745</strain>
    </source>
</reference>
<dbReference type="SUPFAM" id="SSF54534">
    <property type="entry name" value="FKBP-like"/>
    <property type="match status" value="1"/>
</dbReference>
<dbReference type="GO" id="GO:0032784">
    <property type="term" value="P:regulation of DNA-templated transcription elongation"/>
    <property type="evidence" value="ECO:0007669"/>
    <property type="project" value="InterPro"/>
</dbReference>
<dbReference type="Proteomes" id="UP000538931">
    <property type="component" value="Unassembled WGS sequence"/>
</dbReference>
<dbReference type="Pfam" id="PF01272">
    <property type="entry name" value="GreA_GreB"/>
    <property type="match status" value="1"/>
</dbReference>
<dbReference type="GO" id="GO:0003677">
    <property type="term" value="F:DNA binding"/>
    <property type="evidence" value="ECO:0007669"/>
    <property type="project" value="InterPro"/>
</dbReference>
<sequence>MYSQIAFSFRRFADRLSHYFMTGESYNYSSPLHLLSVFSRLEQLKSAPDTKGRARPGSLLLLQILQTEETCVLQLVAPAEAAPEQQKISVLSPLGSALLGTSPGETCRVKIMGSVLHFKLIKILKKG</sequence>
<gene>
    <name evidence="2" type="ORF">H1S06_08665</name>
</gene>